<evidence type="ECO:0000256" key="1">
    <source>
        <dbReference type="SAM" id="Phobius"/>
    </source>
</evidence>
<feature type="non-terminal residue" evidence="2">
    <location>
        <position position="183"/>
    </location>
</feature>
<name>A0A955HYN2_9BACT</name>
<proteinExistence type="predicted"/>
<feature type="transmembrane region" description="Helical" evidence="1">
    <location>
        <begin position="113"/>
        <end position="133"/>
    </location>
</feature>
<dbReference type="Proteomes" id="UP000748332">
    <property type="component" value="Unassembled WGS sequence"/>
</dbReference>
<evidence type="ECO:0000313" key="2">
    <source>
        <dbReference type="EMBL" id="MCA9374977.1"/>
    </source>
</evidence>
<organism evidence="2 3">
    <name type="scientific">Candidatus Dojkabacteria bacterium</name>
    <dbReference type="NCBI Taxonomy" id="2099670"/>
    <lineage>
        <taxon>Bacteria</taxon>
        <taxon>Candidatus Dojkabacteria</taxon>
    </lineage>
</organism>
<dbReference type="EMBL" id="JAGQLM010000057">
    <property type="protein sequence ID" value="MCA9374977.1"/>
    <property type="molecule type" value="Genomic_DNA"/>
</dbReference>
<reference evidence="2" key="2">
    <citation type="journal article" date="2021" name="Microbiome">
        <title>Successional dynamics and alternative stable states in a saline activated sludge microbial community over 9 years.</title>
        <authorList>
            <person name="Wang Y."/>
            <person name="Ye J."/>
            <person name="Ju F."/>
            <person name="Liu L."/>
            <person name="Boyd J.A."/>
            <person name="Deng Y."/>
            <person name="Parks D.H."/>
            <person name="Jiang X."/>
            <person name="Yin X."/>
            <person name="Woodcroft B.J."/>
            <person name="Tyson G.W."/>
            <person name="Hugenholtz P."/>
            <person name="Polz M.F."/>
            <person name="Zhang T."/>
        </authorList>
    </citation>
    <scope>NUCLEOTIDE SEQUENCE</scope>
    <source>
        <strain evidence="2">HKST-UBA16</strain>
    </source>
</reference>
<keyword evidence="1" id="KW-0472">Membrane</keyword>
<evidence type="ECO:0000313" key="3">
    <source>
        <dbReference type="Proteomes" id="UP000748332"/>
    </source>
</evidence>
<accession>A0A955HYN2</accession>
<feature type="transmembrane region" description="Helical" evidence="1">
    <location>
        <begin position="76"/>
        <end position="93"/>
    </location>
</feature>
<keyword evidence="1" id="KW-0812">Transmembrane</keyword>
<sequence>MIQVGDRNNRTILGYHDKGVNQYALISAQLPILVEENYSPFLITDKHHYSISTKDITTLVNNYKALNIFNSAKNKAAQIFILPGLLVSIAYMLSNLRFNQLLNLFSDTFSTSLLSFFFWVSVVCVIVLWHDYFRTKTHPVKLPQSGKIDQKTTTVIQNTGIEFARYKLLKAVHYLDEASQKLL</sequence>
<gene>
    <name evidence="2" type="ORF">KC622_01455</name>
</gene>
<reference evidence="2" key="1">
    <citation type="submission" date="2020-04" db="EMBL/GenBank/DDBJ databases">
        <authorList>
            <person name="Zhang T."/>
        </authorList>
    </citation>
    <scope>NUCLEOTIDE SEQUENCE</scope>
    <source>
        <strain evidence="2">HKST-UBA16</strain>
    </source>
</reference>
<dbReference type="AlphaFoldDB" id="A0A955HYN2"/>
<keyword evidence="1" id="KW-1133">Transmembrane helix</keyword>
<comment type="caution">
    <text evidence="2">The sequence shown here is derived from an EMBL/GenBank/DDBJ whole genome shotgun (WGS) entry which is preliminary data.</text>
</comment>
<protein>
    <submittedName>
        <fullName evidence="2">Uncharacterized protein</fullName>
    </submittedName>
</protein>